<dbReference type="InterPro" id="IPR027379">
    <property type="entry name" value="CLS_N"/>
</dbReference>
<feature type="domain" description="Cardiolipin synthase N-terminal" evidence="7">
    <location>
        <begin position="31"/>
        <end position="70"/>
    </location>
</feature>
<evidence type="ECO:0000256" key="4">
    <source>
        <dbReference type="ARBA" id="ARBA00022989"/>
    </source>
</evidence>
<keyword evidence="2" id="KW-1003">Cell membrane</keyword>
<keyword evidence="5 6" id="KW-0472">Membrane</keyword>
<gene>
    <name evidence="8" type="ORF">JOF36_004265</name>
</gene>
<evidence type="ECO:0000313" key="9">
    <source>
        <dbReference type="Proteomes" id="UP001519295"/>
    </source>
</evidence>
<dbReference type="EMBL" id="JAGINU010000001">
    <property type="protein sequence ID" value="MBP2368569.1"/>
    <property type="molecule type" value="Genomic_DNA"/>
</dbReference>
<keyword evidence="3 6" id="KW-0812">Transmembrane</keyword>
<proteinExistence type="predicted"/>
<keyword evidence="9" id="KW-1185">Reference proteome</keyword>
<evidence type="ECO:0000256" key="5">
    <source>
        <dbReference type="ARBA" id="ARBA00023136"/>
    </source>
</evidence>
<evidence type="ECO:0000256" key="3">
    <source>
        <dbReference type="ARBA" id="ARBA00022692"/>
    </source>
</evidence>
<sequence>MAKNLKWRDLGTGGRILVALTAILQFGLLGAAWADLARRRPAEVNGPRWAWALAALVNFAGPIAYFARGRRR</sequence>
<dbReference type="RefSeq" id="WP_210029916.1">
    <property type="nucleotide sequence ID" value="NZ_JAGINU010000001.1"/>
</dbReference>
<dbReference type="Pfam" id="PF13396">
    <property type="entry name" value="PLDc_N"/>
    <property type="match status" value="1"/>
</dbReference>
<evidence type="ECO:0000313" key="8">
    <source>
        <dbReference type="EMBL" id="MBP2368569.1"/>
    </source>
</evidence>
<feature type="transmembrane region" description="Helical" evidence="6">
    <location>
        <begin position="50"/>
        <end position="67"/>
    </location>
</feature>
<evidence type="ECO:0000259" key="7">
    <source>
        <dbReference type="Pfam" id="PF13396"/>
    </source>
</evidence>
<dbReference type="Proteomes" id="UP001519295">
    <property type="component" value="Unassembled WGS sequence"/>
</dbReference>
<comment type="subcellular location">
    <subcellularLocation>
        <location evidence="1">Cell membrane</location>
        <topology evidence="1">Multi-pass membrane protein</topology>
    </subcellularLocation>
</comment>
<name>A0ABS4VXD4_9PSEU</name>
<protein>
    <recommendedName>
        <fullName evidence="7">Cardiolipin synthase N-terminal domain-containing protein</fullName>
    </recommendedName>
</protein>
<keyword evidence="4 6" id="KW-1133">Transmembrane helix</keyword>
<accession>A0ABS4VXD4</accession>
<organism evidence="8 9">
    <name type="scientific">Pseudonocardia parietis</name>
    <dbReference type="NCBI Taxonomy" id="570936"/>
    <lineage>
        <taxon>Bacteria</taxon>
        <taxon>Bacillati</taxon>
        <taxon>Actinomycetota</taxon>
        <taxon>Actinomycetes</taxon>
        <taxon>Pseudonocardiales</taxon>
        <taxon>Pseudonocardiaceae</taxon>
        <taxon>Pseudonocardia</taxon>
    </lineage>
</organism>
<comment type="caution">
    <text evidence="8">The sequence shown here is derived from an EMBL/GenBank/DDBJ whole genome shotgun (WGS) entry which is preliminary data.</text>
</comment>
<evidence type="ECO:0000256" key="6">
    <source>
        <dbReference type="SAM" id="Phobius"/>
    </source>
</evidence>
<evidence type="ECO:0000256" key="2">
    <source>
        <dbReference type="ARBA" id="ARBA00022475"/>
    </source>
</evidence>
<reference evidence="8 9" key="1">
    <citation type="submission" date="2021-03" db="EMBL/GenBank/DDBJ databases">
        <title>Sequencing the genomes of 1000 actinobacteria strains.</title>
        <authorList>
            <person name="Klenk H.-P."/>
        </authorList>
    </citation>
    <scope>NUCLEOTIDE SEQUENCE [LARGE SCALE GENOMIC DNA]</scope>
    <source>
        <strain evidence="8 9">DSM 45256</strain>
    </source>
</reference>
<evidence type="ECO:0000256" key="1">
    <source>
        <dbReference type="ARBA" id="ARBA00004651"/>
    </source>
</evidence>